<proteinExistence type="inferred from homology"/>
<dbReference type="SUPFAM" id="SSF46785">
    <property type="entry name" value="Winged helix' DNA-binding domain"/>
    <property type="match status" value="1"/>
</dbReference>
<dbReference type="Pfam" id="PF00480">
    <property type="entry name" value="ROK"/>
    <property type="match status" value="1"/>
</dbReference>
<dbReference type="PANTHER" id="PTHR18964">
    <property type="entry name" value="ROK (REPRESSOR, ORF, KINASE) FAMILY"/>
    <property type="match status" value="1"/>
</dbReference>
<dbReference type="EMBL" id="JAGGLB010000033">
    <property type="protein sequence ID" value="MBP1995360.1"/>
    <property type="molecule type" value="Genomic_DNA"/>
</dbReference>
<dbReference type="GO" id="GO:0016301">
    <property type="term" value="F:kinase activity"/>
    <property type="evidence" value="ECO:0007669"/>
    <property type="project" value="UniProtKB-KW"/>
</dbReference>
<evidence type="ECO:0000313" key="4">
    <source>
        <dbReference type="EMBL" id="MBP1995360.1"/>
    </source>
</evidence>
<dbReference type="InterPro" id="IPR043129">
    <property type="entry name" value="ATPase_NBD"/>
</dbReference>
<dbReference type="SUPFAM" id="SSF53067">
    <property type="entry name" value="Actin-like ATPase domain"/>
    <property type="match status" value="1"/>
</dbReference>
<evidence type="ECO:0000256" key="3">
    <source>
        <dbReference type="ARBA" id="ARBA00022629"/>
    </source>
</evidence>
<dbReference type="Gene3D" id="1.10.10.10">
    <property type="entry name" value="Winged helix-like DNA-binding domain superfamily/Winged helix DNA-binding domain"/>
    <property type="match status" value="1"/>
</dbReference>
<keyword evidence="4" id="KW-0808">Transferase</keyword>
<dbReference type="InterPro" id="IPR036390">
    <property type="entry name" value="WH_DNA-bd_sf"/>
</dbReference>
<dbReference type="Gene3D" id="3.30.420.40">
    <property type="match status" value="2"/>
</dbReference>
<evidence type="ECO:0000256" key="1">
    <source>
        <dbReference type="ARBA" id="ARBA00002486"/>
    </source>
</evidence>
<comment type="similarity">
    <text evidence="2">Belongs to the ROK (NagC/XylR) family.</text>
</comment>
<comment type="caution">
    <text evidence="4">The sequence shown here is derived from an EMBL/GenBank/DDBJ whole genome shotgun (WGS) entry which is preliminary data.</text>
</comment>
<evidence type="ECO:0000256" key="2">
    <source>
        <dbReference type="ARBA" id="ARBA00006479"/>
    </source>
</evidence>
<name>A0ABS4J698_9BACL</name>
<dbReference type="RefSeq" id="WP_209977167.1">
    <property type="nucleotide sequence ID" value="NZ_JAGGLB010000033.1"/>
</dbReference>
<protein>
    <submittedName>
        <fullName evidence="4">NBD/HSP70 family sugar kinase</fullName>
    </submittedName>
</protein>
<dbReference type="InterPro" id="IPR000600">
    <property type="entry name" value="ROK"/>
</dbReference>
<evidence type="ECO:0000313" key="5">
    <source>
        <dbReference type="Proteomes" id="UP001519287"/>
    </source>
</evidence>
<dbReference type="PANTHER" id="PTHR18964:SF149">
    <property type="entry name" value="BIFUNCTIONAL UDP-N-ACETYLGLUCOSAMINE 2-EPIMERASE_N-ACETYLMANNOSAMINE KINASE"/>
    <property type="match status" value="1"/>
</dbReference>
<gene>
    <name evidence="4" type="ORF">J2Z66_007002</name>
</gene>
<organism evidence="4 5">
    <name type="scientific">Paenibacillus eucommiae</name>
    <dbReference type="NCBI Taxonomy" id="1355755"/>
    <lineage>
        <taxon>Bacteria</taxon>
        <taxon>Bacillati</taxon>
        <taxon>Bacillota</taxon>
        <taxon>Bacilli</taxon>
        <taxon>Bacillales</taxon>
        <taxon>Paenibacillaceae</taxon>
        <taxon>Paenibacillus</taxon>
    </lineage>
</organism>
<keyword evidence="3" id="KW-0859">Xylose metabolism</keyword>
<keyword evidence="3" id="KW-0119">Carbohydrate metabolism</keyword>
<reference evidence="4 5" key="1">
    <citation type="submission" date="2021-03" db="EMBL/GenBank/DDBJ databases">
        <title>Genomic Encyclopedia of Type Strains, Phase IV (KMG-IV): sequencing the most valuable type-strain genomes for metagenomic binning, comparative biology and taxonomic classification.</title>
        <authorList>
            <person name="Goeker M."/>
        </authorList>
    </citation>
    <scope>NUCLEOTIDE SEQUENCE [LARGE SCALE GENOMIC DNA]</scope>
    <source>
        <strain evidence="4 5">DSM 26048</strain>
    </source>
</reference>
<keyword evidence="5" id="KW-1185">Reference proteome</keyword>
<dbReference type="CDD" id="cd23763">
    <property type="entry name" value="ASKHA_ATPase_ROK"/>
    <property type="match status" value="1"/>
</dbReference>
<sequence length="374" mass="40998">MIKIGNQQMLREINKSTLLHTIFDNGPISRVDLSRKTKLSPTTVSILIDDMIRQELVHEIGTTGSGVGRKMTLLNIKADGGYVLGIDLASSPAHCVLLNLHGELIANQGLKSLVGEEQLRSDLVSLTHSFIEKQNIPQSLIRRVGISVPGRLDDKQSVVITSHYLKLHNFPLLSVMEEALSIPVLVTNDLDAAGFAERFSGAAKGDHTTVFIMIDYGTGAGIVLNGQVYHGARGTAGKTEYFEPYCTQVLAGKLKEDFPGQFEALSADETIRTFIELGLSGIEPYRERAEYMIADIANYCARTLQMLNPQKMILGGWITENGLFFDKLVTAINKKENSPYGATPVVSSHWKKYGAAMGAATLGLYEIFKQKVVQ</sequence>
<keyword evidence="4" id="KW-0418">Kinase</keyword>
<comment type="function">
    <text evidence="1">Transcriptional repressor of xylose-utilizing enzymes.</text>
</comment>
<accession>A0ABS4J698</accession>
<dbReference type="Proteomes" id="UP001519287">
    <property type="component" value="Unassembled WGS sequence"/>
</dbReference>
<dbReference type="InterPro" id="IPR036388">
    <property type="entry name" value="WH-like_DNA-bd_sf"/>
</dbReference>